<dbReference type="SUPFAM" id="SSF56954">
    <property type="entry name" value="Outer membrane efflux proteins (OEP)"/>
    <property type="match status" value="1"/>
</dbReference>
<evidence type="ECO:0008006" key="3">
    <source>
        <dbReference type="Google" id="ProtNLM"/>
    </source>
</evidence>
<reference evidence="2" key="1">
    <citation type="submission" date="2019-08" db="EMBL/GenBank/DDBJ databases">
        <authorList>
            <person name="Kucharzyk K."/>
            <person name="Murdoch R.W."/>
            <person name="Higgins S."/>
            <person name="Loffler F."/>
        </authorList>
    </citation>
    <scope>NUCLEOTIDE SEQUENCE</scope>
</reference>
<organism evidence="2">
    <name type="scientific">bioreactor metagenome</name>
    <dbReference type="NCBI Taxonomy" id="1076179"/>
    <lineage>
        <taxon>unclassified sequences</taxon>
        <taxon>metagenomes</taxon>
        <taxon>ecological metagenomes</taxon>
    </lineage>
</organism>
<dbReference type="EMBL" id="VSSQ01057078">
    <property type="protein sequence ID" value="MPN10886.1"/>
    <property type="molecule type" value="Genomic_DNA"/>
</dbReference>
<dbReference type="GO" id="GO:0015562">
    <property type="term" value="F:efflux transmembrane transporter activity"/>
    <property type="evidence" value="ECO:0007669"/>
    <property type="project" value="InterPro"/>
</dbReference>
<gene>
    <name evidence="2" type="ORF">SDC9_158183</name>
</gene>
<keyword evidence="1" id="KW-0175">Coiled coil</keyword>
<dbReference type="Gene3D" id="1.20.1600.10">
    <property type="entry name" value="Outer membrane efflux proteins (OEP)"/>
    <property type="match status" value="1"/>
</dbReference>
<sequence>MLLMNDNTSFTIPKMDCVELMISNQPLRMNPGVQYKELVSRIHENQLKVEKSLLLPDITISLYNGTNKFPNSKNYLGYEIGFSIPILFSGQKAKIKSDKISISIAENDKEDLQRKLKFKREELMNEIKKLRESLNYFTSTGIKLSAEISQNAETDYQAAKIDLFQYVQSIENAITIEIEYLDWLSKYNNVVLELNYLAL</sequence>
<comment type="caution">
    <text evidence="2">The sequence shown here is derived from an EMBL/GenBank/DDBJ whole genome shotgun (WGS) entry which is preliminary data.</text>
</comment>
<accession>A0A645FB97</accession>
<protein>
    <recommendedName>
        <fullName evidence="3">Cobalt-zinc-cadmium resistance protein CzcC</fullName>
    </recommendedName>
</protein>
<name>A0A645FB97_9ZZZZ</name>
<dbReference type="AlphaFoldDB" id="A0A645FB97"/>
<feature type="coiled-coil region" evidence="1">
    <location>
        <begin position="102"/>
        <end position="140"/>
    </location>
</feature>
<evidence type="ECO:0000256" key="1">
    <source>
        <dbReference type="SAM" id="Coils"/>
    </source>
</evidence>
<proteinExistence type="predicted"/>
<evidence type="ECO:0000313" key="2">
    <source>
        <dbReference type="EMBL" id="MPN10886.1"/>
    </source>
</evidence>